<keyword evidence="7" id="KW-1185">Reference proteome</keyword>
<dbReference type="GO" id="GO:0008168">
    <property type="term" value="F:methyltransferase activity"/>
    <property type="evidence" value="ECO:0007669"/>
    <property type="project" value="UniProtKB-KW"/>
</dbReference>
<dbReference type="EMBL" id="PVSR01000013">
    <property type="protein sequence ID" value="PRW63517.1"/>
    <property type="molecule type" value="Genomic_DNA"/>
</dbReference>
<evidence type="ECO:0000256" key="2">
    <source>
        <dbReference type="ARBA" id="ARBA00022603"/>
    </source>
</evidence>
<protein>
    <submittedName>
        <fullName evidence="6">SAM-dependent methyltransferase</fullName>
    </submittedName>
</protein>
<sequence>MSRTRENEAGVAGLVRSTVERALGTPLPVGVSAWDGSRAGPTQGPRVVLRRARALRHLLWSPGELGAARAFVSGDLDVEGDLVEGLRRCWEVARQYSPRRHFPPYRHWWELGRAAVRLGALGPRPPVPTCEARLSGTRHSRARDRSVISHHYDLGNEFYELLLDPTLTYSCGYFTDERDDLETAQYNKLDLVCRELGLRPGQRLLDVGCGWGSLVVHAARNHGVRANGITLSRQQYEYANNRIERLGLGDLASVRLLDYRDLTDRPYDAVASLEMGEHVGADNYPTYLASLFRMLRPHGHLLLQQMSRGSKAPGGGAFIESYIAPDMTMTPVGHTLDRLETAGFEIRGVRALREHYARTVRLWERRLHEHESEALRILGAQRYRVWRLYLAGGGLAFAENRMGVDQILATRPEQDGGHTLFPGEGK</sequence>
<evidence type="ECO:0000256" key="5">
    <source>
        <dbReference type="ARBA" id="ARBA00023098"/>
    </source>
</evidence>
<evidence type="ECO:0000313" key="7">
    <source>
        <dbReference type="Proteomes" id="UP000239352"/>
    </source>
</evidence>
<evidence type="ECO:0000256" key="4">
    <source>
        <dbReference type="ARBA" id="ARBA00022691"/>
    </source>
</evidence>
<dbReference type="PIRSF" id="PIRSF003085">
    <property type="entry name" value="CMAS"/>
    <property type="match status" value="1"/>
</dbReference>
<dbReference type="Pfam" id="PF02353">
    <property type="entry name" value="CMAS"/>
    <property type="match status" value="1"/>
</dbReference>
<dbReference type="Gene3D" id="3.40.50.150">
    <property type="entry name" value="Vaccinia Virus protein VP39"/>
    <property type="match status" value="1"/>
</dbReference>
<keyword evidence="5" id="KW-0443">Lipid metabolism</keyword>
<dbReference type="Proteomes" id="UP000239352">
    <property type="component" value="Unassembled WGS sequence"/>
</dbReference>
<comment type="caution">
    <text evidence="6">The sequence shown here is derived from an EMBL/GenBank/DDBJ whole genome shotgun (WGS) entry which is preliminary data.</text>
</comment>
<dbReference type="GO" id="GO:0008610">
    <property type="term" value="P:lipid biosynthetic process"/>
    <property type="evidence" value="ECO:0007669"/>
    <property type="project" value="InterPro"/>
</dbReference>
<dbReference type="AlphaFoldDB" id="A0A2T0GWQ3"/>
<dbReference type="GO" id="GO:0032259">
    <property type="term" value="P:methylation"/>
    <property type="evidence" value="ECO:0007669"/>
    <property type="project" value="UniProtKB-KW"/>
</dbReference>
<dbReference type="InParanoid" id="A0A2T0GWQ3"/>
<dbReference type="InterPro" id="IPR029063">
    <property type="entry name" value="SAM-dependent_MTases_sf"/>
</dbReference>
<organism evidence="6 7">
    <name type="scientific">Actinopolyspora mortivallis</name>
    <dbReference type="NCBI Taxonomy" id="33906"/>
    <lineage>
        <taxon>Bacteria</taxon>
        <taxon>Bacillati</taxon>
        <taxon>Actinomycetota</taxon>
        <taxon>Actinomycetes</taxon>
        <taxon>Actinopolysporales</taxon>
        <taxon>Actinopolysporaceae</taxon>
        <taxon>Actinopolyspora</taxon>
    </lineage>
</organism>
<keyword evidence="3 6" id="KW-0808">Transferase</keyword>
<proteinExistence type="inferred from homology"/>
<dbReference type="InterPro" id="IPR050723">
    <property type="entry name" value="CFA/CMAS"/>
</dbReference>
<reference evidence="6 7" key="1">
    <citation type="submission" date="2018-03" db="EMBL/GenBank/DDBJ databases">
        <title>Actinopolyspora mortivallis from Sahara, screening for active biomolecules.</title>
        <authorList>
            <person name="Selama O."/>
            <person name="Wellington E.M.H."/>
            <person name="Hacene H."/>
        </authorList>
    </citation>
    <scope>NUCLEOTIDE SEQUENCE [LARGE SCALE GENOMIC DNA]</scope>
    <source>
        <strain evidence="6 7">M5A</strain>
    </source>
</reference>
<dbReference type="PANTHER" id="PTHR43667">
    <property type="entry name" value="CYCLOPROPANE-FATTY-ACYL-PHOSPHOLIPID SYNTHASE"/>
    <property type="match status" value="1"/>
</dbReference>
<dbReference type="RefSeq" id="WP_106113668.1">
    <property type="nucleotide sequence ID" value="NZ_PVSR01000013.1"/>
</dbReference>
<keyword evidence="2 6" id="KW-0489">Methyltransferase</keyword>
<dbReference type="SUPFAM" id="SSF53335">
    <property type="entry name" value="S-adenosyl-L-methionine-dependent methyltransferases"/>
    <property type="match status" value="1"/>
</dbReference>
<dbReference type="STRING" id="1050202.GCA_000384035_01450"/>
<evidence type="ECO:0000256" key="3">
    <source>
        <dbReference type="ARBA" id="ARBA00022679"/>
    </source>
</evidence>
<accession>A0A2T0GWQ3</accession>
<dbReference type="CDD" id="cd02440">
    <property type="entry name" value="AdoMet_MTases"/>
    <property type="match status" value="1"/>
</dbReference>
<gene>
    <name evidence="6" type="ORF">CEP50_09975</name>
</gene>
<keyword evidence="4" id="KW-0949">S-adenosyl-L-methionine</keyword>
<dbReference type="PANTHER" id="PTHR43667:SF1">
    <property type="entry name" value="CYCLOPROPANE-FATTY-ACYL-PHOSPHOLIPID SYNTHASE"/>
    <property type="match status" value="1"/>
</dbReference>
<evidence type="ECO:0000256" key="1">
    <source>
        <dbReference type="ARBA" id="ARBA00010815"/>
    </source>
</evidence>
<dbReference type="InterPro" id="IPR003333">
    <property type="entry name" value="CMAS"/>
</dbReference>
<name>A0A2T0GWQ3_ACTMO</name>
<evidence type="ECO:0000313" key="6">
    <source>
        <dbReference type="EMBL" id="PRW63517.1"/>
    </source>
</evidence>
<comment type="similarity">
    <text evidence="1">Belongs to the CFA/CMAS family.</text>
</comment>